<keyword evidence="1" id="KW-0472">Membrane</keyword>
<gene>
    <name evidence="2" type="ORF">CKO45_07765</name>
</gene>
<comment type="caution">
    <text evidence="2">The sequence shown here is derived from an EMBL/GenBank/DDBJ whole genome shotgun (WGS) entry which is preliminary data.</text>
</comment>
<feature type="transmembrane region" description="Helical" evidence="1">
    <location>
        <begin position="12"/>
        <end position="33"/>
    </location>
</feature>
<keyword evidence="1" id="KW-1133">Transmembrane helix</keyword>
<keyword evidence="3" id="KW-1185">Reference proteome</keyword>
<dbReference type="Proteomes" id="UP000697995">
    <property type="component" value="Unassembled WGS sequence"/>
</dbReference>
<keyword evidence="1" id="KW-0812">Transmembrane</keyword>
<name>A0ABS1CUG2_9PROT</name>
<evidence type="ECO:0008006" key="4">
    <source>
        <dbReference type="Google" id="ProtNLM"/>
    </source>
</evidence>
<proteinExistence type="predicted"/>
<evidence type="ECO:0000313" key="3">
    <source>
        <dbReference type="Proteomes" id="UP000697995"/>
    </source>
</evidence>
<dbReference type="EMBL" id="NRSG01000039">
    <property type="protein sequence ID" value="MBK1658124.1"/>
    <property type="molecule type" value="Genomic_DNA"/>
</dbReference>
<sequence>MATAARASGIGGGAAVLAVTGTLGALSVLGLVITDNMPSVSAPTSIWRTTPATDLGYRRAGDYRSDVQAALVAVGDVLETGTGAQRTWHNLDTGNRGVVANIGVLGGRLDDCRKLAQRVQLNGAFRENEFVACRQPTDGTWLADLAWEGSSVWHTNRR</sequence>
<reference evidence="2 3" key="1">
    <citation type="journal article" date="2020" name="Microorganisms">
        <title>Osmotic Adaptation and Compatible Solute Biosynthesis of Phototrophic Bacteria as Revealed from Genome Analyses.</title>
        <authorList>
            <person name="Imhoff J.F."/>
            <person name="Rahn T."/>
            <person name="Kunzel S."/>
            <person name="Keller A."/>
            <person name="Neulinger S.C."/>
        </authorList>
    </citation>
    <scope>NUCLEOTIDE SEQUENCE [LARGE SCALE GENOMIC DNA]</scope>
    <source>
        <strain evidence="2 3">DSM 15382</strain>
    </source>
</reference>
<evidence type="ECO:0000256" key="1">
    <source>
        <dbReference type="SAM" id="Phobius"/>
    </source>
</evidence>
<evidence type="ECO:0000313" key="2">
    <source>
        <dbReference type="EMBL" id="MBK1658124.1"/>
    </source>
</evidence>
<organism evidence="2 3">
    <name type="scientific">Paracraurococcus ruber</name>
    <dbReference type="NCBI Taxonomy" id="77675"/>
    <lineage>
        <taxon>Bacteria</taxon>
        <taxon>Pseudomonadati</taxon>
        <taxon>Pseudomonadota</taxon>
        <taxon>Alphaproteobacteria</taxon>
        <taxon>Acetobacterales</taxon>
        <taxon>Roseomonadaceae</taxon>
        <taxon>Paracraurococcus</taxon>
    </lineage>
</organism>
<accession>A0ABS1CUG2</accession>
<protein>
    <recommendedName>
        <fullName evidence="4">Surface antigen domain-containing protein</fullName>
    </recommendedName>
</protein>